<dbReference type="SUPFAM" id="SSF52047">
    <property type="entry name" value="RNI-like"/>
    <property type="match status" value="1"/>
</dbReference>
<dbReference type="Gene3D" id="3.80.10.10">
    <property type="entry name" value="Ribonuclease Inhibitor"/>
    <property type="match status" value="1"/>
</dbReference>
<accession>A0A8H6VVA7</accession>
<comment type="caution">
    <text evidence="1">The sequence shown here is derived from an EMBL/GenBank/DDBJ whole genome shotgun (WGS) entry which is preliminary data.</text>
</comment>
<evidence type="ECO:0008006" key="3">
    <source>
        <dbReference type="Google" id="ProtNLM"/>
    </source>
</evidence>
<dbReference type="RefSeq" id="XP_037214545.1">
    <property type="nucleotide sequence ID" value="XM_037369339.1"/>
</dbReference>
<dbReference type="OrthoDB" id="2788229at2759"/>
<protein>
    <recommendedName>
        <fullName evidence="3">F-box domain-containing protein</fullName>
    </recommendedName>
</protein>
<organism evidence="1 2">
    <name type="scientific">Mycena indigotica</name>
    <dbReference type="NCBI Taxonomy" id="2126181"/>
    <lineage>
        <taxon>Eukaryota</taxon>
        <taxon>Fungi</taxon>
        <taxon>Dikarya</taxon>
        <taxon>Basidiomycota</taxon>
        <taxon>Agaricomycotina</taxon>
        <taxon>Agaricomycetes</taxon>
        <taxon>Agaricomycetidae</taxon>
        <taxon>Agaricales</taxon>
        <taxon>Marasmiineae</taxon>
        <taxon>Mycenaceae</taxon>
        <taxon>Mycena</taxon>
    </lineage>
</organism>
<evidence type="ECO:0000313" key="1">
    <source>
        <dbReference type="EMBL" id="KAF7291423.1"/>
    </source>
</evidence>
<dbReference type="AlphaFoldDB" id="A0A8H6VVA7"/>
<sequence length="415" mass="47254">MVVHSALPQELIDAIIDNIFDKPTLRACTLVCRSWLFASRHNLYTKLVLRGEDLDDFLHHLDNDVFRPSLRRLDLFFCENGPTQRLFRHLPDFPRLTELRIDSTMYYFDFPPLPNLKRLELSRVNFGSFSHFTVMLASLPKLKHLALESIEWAAARGWAAVEDADDDVPRPRLQLDTLNLNITARPISEVYFFDWLNDKTTAPQTAHLILNLSVARISFATSQPILLNGYFHNCGAGITSLSLCFDVLFQTLTGHAFDLSLMPNLETLHITFDGDRFVSSWKAFLRVILPTLLEQLPTNSPLAHLSLGLLTHHSLFVQLPPPDLQRFAACLDSAQLGRLRMLQFTVLCGGHHADQHGQPAANHYDPAEGWDAALMEREEMCPAERVFRRQILQHLRMTGSAKVRCVMRLQPDTSP</sequence>
<reference evidence="1" key="1">
    <citation type="submission" date="2020-05" db="EMBL/GenBank/DDBJ databases">
        <title>Mycena genomes resolve the evolution of fungal bioluminescence.</title>
        <authorList>
            <person name="Tsai I.J."/>
        </authorList>
    </citation>
    <scope>NUCLEOTIDE SEQUENCE</scope>
    <source>
        <strain evidence="1">171206Taipei</strain>
    </source>
</reference>
<evidence type="ECO:0000313" key="2">
    <source>
        <dbReference type="Proteomes" id="UP000636479"/>
    </source>
</evidence>
<dbReference type="Proteomes" id="UP000636479">
    <property type="component" value="Unassembled WGS sequence"/>
</dbReference>
<dbReference type="EMBL" id="JACAZF010000013">
    <property type="protein sequence ID" value="KAF7291423.1"/>
    <property type="molecule type" value="Genomic_DNA"/>
</dbReference>
<proteinExistence type="predicted"/>
<dbReference type="InterPro" id="IPR032675">
    <property type="entry name" value="LRR_dom_sf"/>
</dbReference>
<gene>
    <name evidence="1" type="ORF">MIND_01287000</name>
</gene>
<keyword evidence="2" id="KW-1185">Reference proteome</keyword>
<name>A0A8H6VVA7_9AGAR</name>
<dbReference type="GeneID" id="59351855"/>